<dbReference type="Proteomes" id="UP000185612">
    <property type="component" value="Unassembled WGS sequence"/>
</dbReference>
<dbReference type="InParanoid" id="A0A1Q5PY13"/>
<feature type="domain" description="PD-(D/E)XK endonuclease-like" evidence="4">
    <location>
        <begin position="1"/>
        <end position="244"/>
    </location>
</feature>
<proteinExistence type="predicted"/>
<dbReference type="AlphaFoldDB" id="A0A1Q5PY13"/>
<evidence type="ECO:0000256" key="2">
    <source>
        <dbReference type="ARBA" id="ARBA00022806"/>
    </source>
</evidence>
<evidence type="ECO:0000256" key="1">
    <source>
        <dbReference type="ARBA" id="ARBA00022763"/>
    </source>
</evidence>
<evidence type="ECO:0000259" key="4">
    <source>
        <dbReference type="Pfam" id="PF12705"/>
    </source>
</evidence>
<sequence>MSPSRAKEFKQCPLLFRLRQVDRLPEPPSSAAVRGTLVHAVLEHLFDLPAAERTPAAALALLPQRWQVLQQERPEVQQLFAAEDEMEWLGRARALLEQYFRQENPVRLAPAARELFVETELADGTLLRGIIDRLDEAPDGRLRVVDYKTGKAPHPRFLDDALFQLRFYALLIEATRGVLPARLQIVYLGSGQTLTHDPLPTETKQLATELSRLWDEVDTCLQSGDFAPRQSRLCDWCAFQAHCPAFGGTPPPLQAADVARVADTRRARAGATEASVVASGQQ</sequence>
<dbReference type="Gene3D" id="3.90.320.10">
    <property type="match status" value="1"/>
</dbReference>
<keyword evidence="2" id="KW-0347">Helicase</keyword>
<dbReference type="GO" id="GO:0006281">
    <property type="term" value="P:DNA repair"/>
    <property type="evidence" value="ECO:0007669"/>
    <property type="project" value="UniProtKB-KW"/>
</dbReference>
<dbReference type="GO" id="GO:0004386">
    <property type="term" value="F:helicase activity"/>
    <property type="evidence" value="ECO:0007669"/>
    <property type="project" value="UniProtKB-KW"/>
</dbReference>
<keyword evidence="2" id="KW-0378">Hydrolase</keyword>
<organism evidence="5 6">
    <name type="scientific">Buchananella hordeovulneris</name>
    <dbReference type="NCBI Taxonomy" id="52770"/>
    <lineage>
        <taxon>Bacteria</taxon>
        <taxon>Bacillati</taxon>
        <taxon>Actinomycetota</taxon>
        <taxon>Actinomycetes</taxon>
        <taxon>Actinomycetales</taxon>
        <taxon>Actinomycetaceae</taxon>
        <taxon>Buchananella</taxon>
    </lineage>
</organism>
<comment type="caution">
    <text evidence="5">The sequence shown here is derived from an EMBL/GenBank/DDBJ whole genome shotgun (WGS) entry which is preliminary data.</text>
</comment>
<dbReference type="EMBL" id="MQVS01000002">
    <property type="protein sequence ID" value="OKL52501.1"/>
    <property type="molecule type" value="Genomic_DNA"/>
</dbReference>
<keyword evidence="2" id="KW-0067">ATP-binding</keyword>
<dbReference type="SUPFAM" id="SSF52980">
    <property type="entry name" value="Restriction endonuclease-like"/>
    <property type="match status" value="1"/>
</dbReference>
<reference evidence="6" key="1">
    <citation type="submission" date="2016-12" db="EMBL/GenBank/DDBJ databases">
        <authorList>
            <person name="Meng X."/>
        </authorList>
    </citation>
    <scope>NUCLEOTIDE SEQUENCE [LARGE SCALE GENOMIC DNA]</scope>
    <source>
        <strain evidence="6">DSM 20732</strain>
    </source>
</reference>
<dbReference type="STRING" id="52770.BSZ40_02155"/>
<keyword evidence="2" id="KW-0547">Nucleotide-binding</keyword>
<dbReference type="OrthoDB" id="9791397at2"/>
<name>A0A1Q5PY13_9ACTO</name>
<accession>A0A1Q5PY13</accession>
<evidence type="ECO:0000313" key="6">
    <source>
        <dbReference type="Proteomes" id="UP000185612"/>
    </source>
</evidence>
<evidence type="ECO:0000313" key="5">
    <source>
        <dbReference type="EMBL" id="OKL52501.1"/>
    </source>
</evidence>
<keyword evidence="3" id="KW-0234">DNA repair</keyword>
<protein>
    <submittedName>
        <fullName evidence="5">Recombinase RecB</fullName>
    </submittedName>
</protein>
<keyword evidence="1" id="KW-0227">DNA damage</keyword>
<gene>
    <name evidence="5" type="ORF">BSZ40_02155</name>
</gene>
<evidence type="ECO:0000256" key="3">
    <source>
        <dbReference type="ARBA" id="ARBA00023204"/>
    </source>
</evidence>
<dbReference type="InterPro" id="IPR011604">
    <property type="entry name" value="PDDEXK-like_dom_sf"/>
</dbReference>
<dbReference type="Pfam" id="PF12705">
    <property type="entry name" value="PDDEXK_1"/>
    <property type="match status" value="1"/>
</dbReference>
<dbReference type="InterPro" id="IPR038726">
    <property type="entry name" value="PDDEXK_AddAB-type"/>
</dbReference>
<keyword evidence="6" id="KW-1185">Reference proteome</keyword>
<dbReference type="InterPro" id="IPR011335">
    <property type="entry name" value="Restrct_endonuc-II-like"/>
</dbReference>